<dbReference type="PANTHER" id="PTHR11783">
    <property type="entry name" value="SULFOTRANSFERASE SULT"/>
    <property type="match status" value="1"/>
</dbReference>
<dbReference type="Gene3D" id="3.40.50.300">
    <property type="entry name" value="P-loop containing nucleotide triphosphate hydrolases"/>
    <property type="match status" value="1"/>
</dbReference>
<keyword evidence="2" id="KW-0808">Transferase</keyword>
<comment type="similarity">
    <text evidence="1">Belongs to the sulfotransferase 1 family.</text>
</comment>
<keyword evidence="5" id="KW-1185">Reference proteome</keyword>
<dbReference type="AlphaFoldDB" id="A0A9D4Q9A6"/>
<reference evidence="4" key="2">
    <citation type="submission" date="2021-09" db="EMBL/GenBank/DDBJ databases">
        <authorList>
            <person name="Jia N."/>
            <person name="Wang J."/>
            <person name="Shi W."/>
            <person name="Du L."/>
            <person name="Sun Y."/>
            <person name="Zhan W."/>
            <person name="Jiang J."/>
            <person name="Wang Q."/>
            <person name="Zhang B."/>
            <person name="Ji P."/>
            <person name="Sakyi L.B."/>
            <person name="Cui X."/>
            <person name="Yuan T."/>
            <person name="Jiang B."/>
            <person name="Yang W."/>
            <person name="Lam T.T.-Y."/>
            <person name="Chang Q."/>
            <person name="Ding S."/>
            <person name="Wang X."/>
            <person name="Zhu J."/>
            <person name="Ruan X."/>
            <person name="Zhao L."/>
            <person name="Wei J."/>
            <person name="Que T."/>
            <person name="Du C."/>
            <person name="Cheng J."/>
            <person name="Dai P."/>
            <person name="Han X."/>
            <person name="Huang E."/>
            <person name="Gao Y."/>
            <person name="Liu J."/>
            <person name="Shao H."/>
            <person name="Ye R."/>
            <person name="Li L."/>
            <person name="Wei W."/>
            <person name="Wang X."/>
            <person name="Wang C."/>
            <person name="Huo Q."/>
            <person name="Li W."/>
            <person name="Guo W."/>
            <person name="Chen H."/>
            <person name="Chen S."/>
            <person name="Zhou L."/>
            <person name="Zhou L."/>
            <person name="Ni X."/>
            <person name="Tian J."/>
            <person name="Zhou Y."/>
            <person name="Sheng Y."/>
            <person name="Liu T."/>
            <person name="Pan Y."/>
            <person name="Xia L."/>
            <person name="Li J."/>
            <person name="Zhao F."/>
            <person name="Cao W."/>
        </authorList>
    </citation>
    <scope>NUCLEOTIDE SEQUENCE</scope>
    <source>
        <strain evidence="4">Rsan-2018</strain>
        <tissue evidence="4">Larvae</tissue>
    </source>
</reference>
<dbReference type="Proteomes" id="UP000821837">
    <property type="component" value="Chromosome 11"/>
</dbReference>
<dbReference type="EMBL" id="JABSTV010001247">
    <property type="protein sequence ID" value="KAH7972082.1"/>
    <property type="molecule type" value="Genomic_DNA"/>
</dbReference>
<name>A0A9D4Q9A6_RHISA</name>
<gene>
    <name evidence="4" type="ORF">HPB52_006328</name>
</gene>
<sequence>MDAENYRFVDGLWAHNFLLEDILRSAFSYKPRPDDVFVATYPKCGTTWTQYLILSILKKGDPPKTSMDFMLASPFLELMGAEAAEKMARPGVLKIHLPFNKAPYSEHAKYICVARNPYDVCVSFYYHTKGFTPKSVKDVSFAAFHEMFISGKLSWGDYFDHLLSWYEQRDRPNVLFLTYEEAKKDTARWALKIADFLGAEYGEDLHKQPGLLHKVLGACSLENMRCVFNDSMPNVIQDLLNLPPAKALKSVEAYRKLNLPPEMHESEGFVRKGIVGDWRAHFTPDQITKTKAWIEEKTKGTDVMQLWSDIDLP</sequence>
<evidence type="ECO:0000313" key="4">
    <source>
        <dbReference type="EMBL" id="KAH7972082.1"/>
    </source>
</evidence>
<dbReference type="OrthoDB" id="6482754at2759"/>
<organism evidence="4 5">
    <name type="scientific">Rhipicephalus sanguineus</name>
    <name type="common">Brown dog tick</name>
    <name type="synonym">Ixodes sanguineus</name>
    <dbReference type="NCBI Taxonomy" id="34632"/>
    <lineage>
        <taxon>Eukaryota</taxon>
        <taxon>Metazoa</taxon>
        <taxon>Ecdysozoa</taxon>
        <taxon>Arthropoda</taxon>
        <taxon>Chelicerata</taxon>
        <taxon>Arachnida</taxon>
        <taxon>Acari</taxon>
        <taxon>Parasitiformes</taxon>
        <taxon>Ixodida</taxon>
        <taxon>Ixodoidea</taxon>
        <taxon>Ixodidae</taxon>
        <taxon>Rhipicephalinae</taxon>
        <taxon>Rhipicephalus</taxon>
        <taxon>Rhipicephalus</taxon>
    </lineage>
</organism>
<dbReference type="InterPro" id="IPR000863">
    <property type="entry name" value="Sulfotransferase_dom"/>
</dbReference>
<dbReference type="SUPFAM" id="SSF52540">
    <property type="entry name" value="P-loop containing nucleoside triphosphate hydrolases"/>
    <property type="match status" value="1"/>
</dbReference>
<evidence type="ECO:0000259" key="3">
    <source>
        <dbReference type="Pfam" id="PF00685"/>
    </source>
</evidence>
<dbReference type="Pfam" id="PF00685">
    <property type="entry name" value="Sulfotransfer_1"/>
    <property type="match status" value="1"/>
</dbReference>
<proteinExistence type="inferred from homology"/>
<accession>A0A9D4Q9A6</accession>
<dbReference type="GO" id="GO:0008146">
    <property type="term" value="F:sulfotransferase activity"/>
    <property type="evidence" value="ECO:0007669"/>
    <property type="project" value="InterPro"/>
</dbReference>
<evidence type="ECO:0000256" key="1">
    <source>
        <dbReference type="ARBA" id="ARBA00005771"/>
    </source>
</evidence>
<evidence type="ECO:0000256" key="2">
    <source>
        <dbReference type="ARBA" id="ARBA00022679"/>
    </source>
</evidence>
<dbReference type="InterPro" id="IPR027417">
    <property type="entry name" value="P-loop_NTPase"/>
</dbReference>
<dbReference type="VEuPathDB" id="VectorBase:RSAN_042545"/>
<comment type="caution">
    <text evidence="4">The sequence shown here is derived from an EMBL/GenBank/DDBJ whole genome shotgun (WGS) entry which is preliminary data.</text>
</comment>
<evidence type="ECO:0000313" key="5">
    <source>
        <dbReference type="Proteomes" id="UP000821837"/>
    </source>
</evidence>
<feature type="domain" description="Sulfotransferase" evidence="3">
    <location>
        <begin position="33"/>
        <end position="301"/>
    </location>
</feature>
<reference evidence="4" key="1">
    <citation type="journal article" date="2020" name="Cell">
        <title>Large-Scale Comparative Analyses of Tick Genomes Elucidate Their Genetic Diversity and Vector Capacities.</title>
        <authorList>
            <consortium name="Tick Genome and Microbiome Consortium (TIGMIC)"/>
            <person name="Jia N."/>
            <person name="Wang J."/>
            <person name="Shi W."/>
            <person name="Du L."/>
            <person name="Sun Y."/>
            <person name="Zhan W."/>
            <person name="Jiang J.F."/>
            <person name="Wang Q."/>
            <person name="Zhang B."/>
            <person name="Ji P."/>
            <person name="Bell-Sakyi L."/>
            <person name="Cui X.M."/>
            <person name="Yuan T.T."/>
            <person name="Jiang B.G."/>
            <person name="Yang W.F."/>
            <person name="Lam T.T."/>
            <person name="Chang Q.C."/>
            <person name="Ding S.J."/>
            <person name="Wang X.J."/>
            <person name="Zhu J.G."/>
            <person name="Ruan X.D."/>
            <person name="Zhao L."/>
            <person name="Wei J.T."/>
            <person name="Ye R.Z."/>
            <person name="Que T.C."/>
            <person name="Du C.H."/>
            <person name="Zhou Y.H."/>
            <person name="Cheng J.X."/>
            <person name="Dai P.F."/>
            <person name="Guo W.B."/>
            <person name="Han X.H."/>
            <person name="Huang E.J."/>
            <person name="Li L.F."/>
            <person name="Wei W."/>
            <person name="Gao Y.C."/>
            <person name="Liu J.Z."/>
            <person name="Shao H.Z."/>
            <person name="Wang X."/>
            <person name="Wang C.C."/>
            <person name="Yang T.C."/>
            <person name="Huo Q.B."/>
            <person name="Li W."/>
            <person name="Chen H.Y."/>
            <person name="Chen S.E."/>
            <person name="Zhou L.G."/>
            <person name="Ni X.B."/>
            <person name="Tian J.H."/>
            <person name="Sheng Y."/>
            <person name="Liu T."/>
            <person name="Pan Y.S."/>
            <person name="Xia L.Y."/>
            <person name="Li J."/>
            <person name="Zhao F."/>
            <person name="Cao W.C."/>
        </authorList>
    </citation>
    <scope>NUCLEOTIDE SEQUENCE</scope>
    <source>
        <strain evidence="4">Rsan-2018</strain>
    </source>
</reference>
<protein>
    <recommendedName>
        <fullName evidence="3">Sulfotransferase domain-containing protein</fullName>
    </recommendedName>
</protein>